<dbReference type="Pfam" id="PF10082">
    <property type="entry name" value="BBP2_2"/>
    <property type="match status" value="1"/>
</dbReference>
<keyword evidence="4" id="KW-1185">Reference proteome</keyword>
<proteinExistence type="predicted"/>
<dbReference type="SUPFAM" id="SSF56935">
    <property type="entry name" value="Porins"/>
    <property type="match status" value="1"/>
</dbReference>
<evidence type="ECO:0000256" key="2">
    <source>
        <dbReference type="SAM" id="SignalP"/>
    </source>
</evidence>
<dbReference type="InterPro" id="IPR018759">
    <property type="entry name" value="BBP2_2"/>
</dbReference>
<sequence length="432" mass="48238">MFILRLRPACGAALILGTALPASAQQADILEDFRSEYLQFRREGAVAVRDRPQPLYDPVPYRIDGIEVMPRVSADATYDSNIFATSDAIDDLMLRVRPRMTASALLGSLDVTSAVELDRREYLSHGNQSTTDVAFGLAGRYTISRDTQIYAGTRNGRRTEDRADPDSPLNLRAPVQYDYVTGYLGAAHSFNRLRIAGRIGVEDRDYQDGRDGLGNLVDQDFRSRTLLTSDIAAEYAFSPDTSAFVNVTFNERNYPAQSLLEPSRDSNGYRITTGANFELTKVMRGQVGLGYFRQDFESPAYDTVKGLAARAKLEYFMTPLLTWTLNANRGVEEASTIGTGAYVATSASLQADYEVFRNLILSAGANYEHDDFQDIDRRYDIWGAMLAADYKLGPRYALRMQYDFRDQDAAGTFPGREFARHRLMAGVTMQGM</sequence>
<protein>
    <recommendedName>
        <fullName evidence="5">Outer membrane beta-barrel protein</fullName>
    </recommendedName>
</protein>
<feature type="signal peptide" evidence="2">
    <location>
        <begin position="1"/>
        <end position="24"/>
    </location>
</feature>
<dbReference type="Proteomes" id="UP000286100">
    <property type="component" value="Unassembled WGS sequence"/>
</dbReference>
<dbReference type="EMBL" id="QYUM01000004">
    <property type="protein sequence ID" value="RJF85773.1"/>
    <property type="molecule type" value="Genomic_DNA"/>
</dbReference>
<comment type="caution">
    <text evidence="3">The sequence shown here is derived from an EMBL/GenBank/DDBJ whole genome shotgun (WGS) entry which is preliminary data.</text>
</comment>
<evidence type="ECO:0008006" key="5">
    <source>
        <dbReference type="Google" id="ProtNLM"/>
    </source>
</evidence>
<evidence type="ECO:0000313" key="3">
    <source>
        <dbReference type="EMBL" id="RJF85773.1"/>
    </source>
</evidence>
<feature type="chain" id="PRO_5019527833" description="Outer membrane beta-barrel protein" evidence="2">
    <location>
        <begin position="25"/>
        <end position="432"/>
    </location>
</feature>
<accession>A0A418W6V8</accession>
<feature type="region of interest" description="Disordered" evidence="1">
    <location>
        <begin position="150"/>
        <end position="169"/>
    </location>
</feature>
<name>A0A418W6V8_9SPHN</name>
<organism evidence="3 4">
    <name type="scientific">Sphingomonas cavernae</name>
    <dbReference type="NCBI Taxonomy" id="2320861"/>
    <lineage>
        <taxon>Bacteria</taxon>
        <taxon>Pseudomonadati</taxon>
        <taxon>Pseudomonadota</taxon>
        <taxon>Alphaproteobacteria</taxon>
        <taxon>Sphingomonadales</taxon>
        <taxon>Sphingomonadaceae</taxon>
        <taxon>Sphingomonas</taxon>
    </lineage>
</organism>
<gene>
    <name evidence="3" type="ORF">D3876_17995</name>
</gene>
<evidence type="ECO:0000313" key="4">
    <source>
        <dbReference type="Proteomes" id="UP000286100"/>
    </source>
</evidence>
<dbReference type="OrthoDB" id="7398962at2"/>
<reference evidence="3 4" key="1">
    <citation type="submission" date="2018-09" db="EMBL/GenBank/DDBJ databases">
        <authorList>
            <person name="Zhu H."/>
        </authorList>
    </citation>
    <scope>NUCLEOTIDE SEQUENCE [LARGE SCALE GENOMIC DNA]</scope>
    <source>
        <strain evidence="3 4">K2R01-6</strain>
    </source>
</reference>
<keyword evidence="2" id="KW-0732">Signal</keyword>
<evidence type="ECO:0000256" key="1">
    <source>
        <dbReference type="SAM" id="MobiDB-lite"/>
    </source>
</evidence>
<dbReference type="AlphaFoldDB" id="A0A418W6V8"/>